<dbReference type="OMA" id="DATEHTC"/>
<accession>G0SG64</accession>
<dbReference type="InterPro" id="IPR048799">
    <property type="entry name" value="P68_RBP_TagC-like_beta-prop"/>
</dbReference>
<feature type="domain" description="P68 RBP/TagC-like beta-propeller" evidence="2">
    <location>
        <begin position="48"/>
        <end position="305"/>
    </location>
</feature>
<protein>
    <recommendedName>
        <fullName evidence="2">P68 RBP/TagC-like beta-propeller domain-containing protein</fullName>
    </recommendedName>
</protein>
<gene>
    <name evidence="3" type="ORF">CTHT_0065190</name>
</gene>
<sequence length="312" mass="33906">MQLLHFFIVLLAIPAALVSAAVPSSKRFDLTKPSFDLFRNKKLKDATVQQSFTFDNTNRRLFVAQRRNGASTTSGDLTITQLDFNGNIKGHMYLKGFGHGVSIAAQPVGSTTYLWTEVDANSNGYGTKLARFKFSSGTTLSKTSSSLTKFAPISGATEYTAAIDPINSRLLVRYHKSGAKHFALYDLGAATKGNFSKPLASFAHPKGLKTKSSTFQGYAPYGRYLYLLYGDSYEAAPKGELNSELVTVDMNTGKVVQGPTLTKAGSTLKFREPEGLAVYRTAAGQTRLFMGFASGNSGDRRSNLFYKNATIS</sequence>
<dbReference type="Proteomes" id="UP000008066">
    <property type="component" value="Unassembled WGS sequence"/>
</dbReference>
<proteinExistence type="predicted"/>
<dbReference type="OrthoDB" id="4180726at2759"/>
<dbReference type="RefSeq" id="XP_006696821.1">
    <property type="nucleotide sequence ID" value="XM_006696758.1"/>
</dbReference>
<dbReference type="HOGENOM" id="CLU_052172_0_0_1"/>
<organism evidence="4">
    <name type="scientific">Chaetomium thermophilum (strain DSM 1495 / CBS 144.50 / IMI 039719)</name>
    <name type="common">Thermochaetoides thermophila</name>
    <dbReference type="NCBI Taxonomy" id="759272"/>
    <lineage>
        <taxon>Eukaryota</taxon>
        <taxon>Fungi</taxon>
        <taxon>Dikarya</taxon>
        <taxon>Ascomycota</taxon>
        <taxon>Pezizomycotina</taxon>
        <taxon>Sordariomycetes</taxon>
        <taxon>Sordariomycetidae</taxon>
        <taxon>Sordariales</taxon>
        <taxon>Chaetomiaceae</taxon>
        <taxon>Thermochaetoides</taxon>
    </lineage>
</organism>
<evidence type="ECO:0000313" key="4">
    <source>
        <dbReference type="Proteomes" id="UP000008066"/>
    </source>
</evidence>
<evidence type="ECO:0000313" key="3">
    <source>
        <dbReference type="EMBL" id="EGS17203.1"/>
    </source>
</evidence>
<evidence type="ECO:0000256" key="1">
    <source>
        <dbReference type="SAM" id="SignalP"/>
    </source>
</evidence>
<dbReference type="KEGG" id="cthr:CTHT_0065190"/>
<reference evidence="3 4" key="1">
    <citation type="journal article" date="2011" name="Cell">
        <title>Insight into structure and assembly of the nuclear pore complex by utilizing the genome of a eukaryotic thermophile.</title>
        <authorList>
            <person name="Amlacher S."/>
            <person name="Sarges P."/>
            <person name="Flemming D."/>
            <person name="van Noort V."/>
            <person name="Kunze R."/>
            <person name="Devos D.P."/>
            <person name="Arumugam M."/>
            <person name="Bork P."/>
            <person name="Hurt E."/>
        </authorList>
    </citation>
    <scope>NUCLEOTIDE SEQUENCE [LARGE SCALE GENOMIC DNA]</scope>
    <source>
        <strain evidence="4">DSM 1495 / CBS 144.50 / IMI 039719</strain>
    </source>
</reference>
<keyword evidence="1" id="KW-0732">Signal</keyword>
<dbReference type="AlphaFoldDB" id="G0SG64"/>
<name>G0SG64_CHATD</name>
<dbReference type="EMBL" id="GL988047">
    <property type="protein sequence ID" value="EGS17203.1"/>
    <property type="molecule type" value="Genomic_DNA"/>
</dbReference>
<feature type="chain" id="PRO_5003409484" description="P68 RBP/TagC-like beta-propeller domain-containing protein" evidence="1">
    <location>
        <begin position="21"/>
        <end position="312"/>
    </location>
</feature>
<evidence type="ECO:0000259" key="2">
    <source>
        <dbReference type="Pfam" id="PF21311"/>
    </source>
</evidence>
<dbReference type="Pfam" id="PF21311">
    <property type="entry name" value="Phage_RBD_prop"/>
    <property type="match status" value="1"/>
</dbReference>
<keyword evidence="4" id="KW-1185">Reference proteome</keyword>
<dbReference type="eggNOG" id="ENOG502SMFY">
    <property type="taxonomic scope" value="Eukaryota"/>
</dbReference>
<dbReference type="GeneID" id="18260557"/>
<feature type="signal peptide" evidence="1">
    <location>
        <begin position="1"/>
        <end position="20"/>
    </location>
</feature>